<evidence type="ECO:0000313" key="3">
    <source>
        <dbReference type="Proteomes" id="UP000647172"/>
    </source>
</evidence>
<accession>A0A919MY93</accession>
<dbReference type="EMBL" id="BOMQ01000098">
    <property type="protein sequence ID" value="GIE54275.1"/>
    <property type="molecule type" value="Genomic_DNA"/>
</dbReference>
<evidence type="ECO:0000313" key="2">
    <source>
        <dbReference type="EMBL" id="GIE54275.1"/>
    </source>
</evidence>
<keyword evidence="3" id="KW-1185">Reference proteome</keyword>
<dbReference type="RefSeq" id="WP_203776918.1">
    <property type="nucleotide sequence ID" value="NZ_BAAAYJ010000032.1"/>
</dbReference>
<gene>
    <name evidence="2" type="ORF">Ani05nite_78090</name>
</gene>
<evidence type="ECO:0000256" key="1">
    <source>
        <dbReference type="SAM" id="MobiDB-lite"/>
    </source>
</evidence>
<protein>
    <submittedName>
        <fullName evidence="2">Uncharacterized protein</fullName>
    </submittedName>
</protein>
<feature type="region of interest" description="Disordered" evidence="1">
    <location>
        <begin position="198"/>
        <end position="219"/>
    </location>
</feature>
<sequence>MVRRRDGSLGRHGAVVTFPVPAPPATARTLDVGGTPGRAGPDTVTWPLAGAYARVRGDLPERALIAIAARTTASRGRPAVRPPAGYAVVSRGPYRPPAIHEIRYGSADLGEQATLGGGLTFTGVARGGGFEDRLYATPGAVGGLVGGRPAVVSMALGGNAALAWEPAPGVVAYVGYSGSSPGGGTVAALHRLAQRARPLDAGQWRAARPSTADQTNEPG</sequence>
<reference evidence="2" key="1">
    <citation type="submission" date="2021-01" db="EMBL/GenBank/DDBJ databases">
        <title>Whole genome shotgun sequence of Actinoplanes nipponensis NBRC 14063.</title>
        <authorList>
            <person name="Komaki H."/>
            <person name="Tamura T."/>
        </authorList>
    </citation>
    <scope>NUCLEOTIDE SEQUENCE</scope>
    <source>
        <strain evidence="2">NBRC 14063</strain>
    </source>
</reference>
<proteinExistence type="predicted"/>
<comment type="caution">
    <text evidence="2">The sequence shown here is derived from an EMBL/GenBank/DDBJ whole genome shotgun (WGS) entry which is preliminary data.</text>
</comment>
<dbReference type="AlphaFoldDB" id="A0A919MY93"/>
<dbReference type="Proteomes" id="UP000647172">
    <property type="component" value="Unassembled WGS sequence"/>
</dbReference>
<organism evidence="2 3">
    <name type="scientific">Actinoplanes nipponensis</name>
    <dbReference type="NCBI Taxonomy" id="135950"/>
    <lineage>
        <taxon>Bacteria</taxon>
        <taxon>Bacillati</taxon>
        <taxon>Actinomycetota</taxon>
        <taxon>Actinomycetes</taxon>
        <taxon>Micromonosporales</taxon>
        <taxon>Micromonosporaceae</taxon>
        <taxon>Actinoplanes</taxon>
    </lineage>
</organism>
<name>A0A919MY93_9ACTN</name>